<sequence length="145" mass="16150">MTPDPTPEQINPIRQRLAQYSREDVPPDLSELDRQILRDALLWFNDLSDYQTIGVCADSLAQAQAALRAYIAALSQPKRLDIPPREGAVFLKFNTLNSAWYADSYSGPSRGVLVTYHASEPEVDAVNGTYGPFPLDLFSQQAGHR</sequence>
<dbReference type="AlphaFoldDB" id="A0A8J7DPR4"/>
<evidence type="ECO:0000313" key="1">
    <source>
        <dbReference type="EMBL" id="MBE9080150.1"/>
    </source>
</evidence>
<gene>
    <name evidence="1" type="ORF">IQ241_23125</name>
</gene>
<dbReference type="InterPro" id="IPR014953">
    <property type="entry name" value="DUF1824"/>
</dbReference>
<evidence type="ECO:0000313" key="2">
    <source>
        <dbReference type="Proteomes" id="UP000636505"/>
    </source>
</evidence>
<organism evidence="1 2">
    <name type="scientific">Vasconcelosia minhoensis LEGE 07310</name>
    <dbReference type="NCBI Taxonomy" id="915328"/>
    <lineage>
        <taxon>Bacteria</taxon>
        <taxon>Bacillati</taxon>
        <taxon>Cyanobacteriota</taxon>
        <taxon>Cyanophyceae</taxon>
        <taxon>Nodosilineales</taxon>
        <taxon>Cymatolegaceae</taxon>
        <taxon>Vasconcelosia</taxon>
        <taxon>Vasconcelosia minhoensis</taxon>
    </lineage>
</organism>
<comment type="caution">
    <text evidence="1">The sequence shown here is derived from an EMBL/GenBank/DDBJ whole genome shotgun (WGS) entry which is preliminary data.</text>
</comment>
<proteinExistence type="predicted"/>
<dbReference type="SUPFAM" id="SSF160532">
    <property type="entry name" value="Ava3019-like"/>
    <property type="match status" value="1"/>
</dbReference>
<protein>
    <submittedName>
        <fullName evidence="1">DUF1824 family protein</fullName>
    </submittedName>
</protein>
<dbReference type="RefSeq" id="WP_193911814.1">
    <property type="nucleotide sequence ID" value="NZ_JADEXG010000087.1"/>
</dbReference>
<dbReference type="Gene3D" id="3.30.360.10">
    <property type="entry name" value="Dihydrodipicolinate Reductase, domain 2"/>
    <property type="match status" value="1"/>
</dbReference>
<name>A0A8J7DPR4_9CYAN</name>
<keyword evidence="2" id="KW-1185">Reference proteome</keyword>
<reference evidence="1" key="1">
    <citation type="submission" date="2020-10" db="EMBL/GenBank/DDBJ databases">
        <authorList>
            <person name="Castelo-Branco R."/>
            <person name="Eusebio N."/>
            <person name="Adriana R."/>
            <person name="Vieira A."/>
            <person name="Brugerolle De Fraissinette N."/>
            <person name="Rezende De Castro R."/>
            <person name="Schneider M.P."/>
            <person name="Vasconcelos V."/>
            <person name="Leao P.N."/>
        </authorList>
    </citation>
    <scope>NUCLEOTIDE SEQUENCE</scope>
    <source>
        <strain evidence="1">LEGE 07310</strain>
    </source>
</reference>
<accession>A0A8J7DPR4</accession>
<dbReference type="EMBL" id="JADEXG010000087">
    <property type="protein sequence ID" value="MBE9080150.1"/>
    <property type="molecule type" value="Genomic_DNA"/>
</dbReference>
<dbReference type="Pfam" id="PF08854">
    <property type="entry name" value="DUF1824"/>
    <property type="match status" value="1"/>
</dbReference>
<dbReference type="Proteomes" id="UP000636505">
    <property type="component" value="Unassembled WGS sequence"/>
</dbReference>